<evidence type="ECO:0000313" key="2">
    <source>
        <dbReference type="Proteomes" id="UP000796761"/>
    </source>
</evidence>
<sequence length="70" mass="7820">MDSIIYHQPWLTGEVPDEWKLANVTPMLANVTPIHKNGWKGDPGNYQPDQPDLSAQQGCTISAPFYDFSS</sequence>
<evidence type="ECO:0000313" key="1">
    <source>
        <dbReference type="EMBL" id="TRZ14913.1"/>
    </source>
</evidence>
<keyword evidence="2" id="KW-1185">Reference proteome</keyword>
<reference evidence="1" key="1">
    <citation type="submission" date="2019-04" db="EMBL/GenBank/DDBJ databases">
        <title>Genome assembly of Zosterops borbonicus 15179.</title>
        <authorList>
            <person name="Leroy T."/>
            <person name="Anselmetti Y."/>
            <person name="Tilak M.-K."/>
            <person name="Nabholz B."/>
        </authorList>
    </citation>
    <scope>NUCLEOTIDE SEQUENCE</scope>
    <source>
        <strain evidence="1">HGM_15179</strain>
        <tissue evidence="1">Muscle</tissue>
    </source>
</reference>
<proteinExistence type="predicted"/>
<dbReference type="Proteomes" id="UP000796761">
    <property type="component" value="Unassembled WGS sequence"/>
</dbReference>
<comment type="caution">
    <text evidence="1">The sequence shown here is derived from an EMBL/GenBank/DDBJ whole genome shotgun (WGS) entry which is preliminary data.</text>
</comment>
<gene>
    <name evidence="1" type="ORF">HGM15179_012195</name>
</gene>
<dbReference type="EMBL" id="SWJQ01000399">
    <property type="protein sequence ID" value="TRZ14913.1"/>
    <property type="molecule type" value="Genomic_DNA"/>
</dbReference>
<name>A0A8K1LIJ0_9PASS</name>
<accession>A0A8K1LIJ0</accession>
<protein>
    <submittedName>
        <fullName evidence="1">Uncharacterized protein</fullName>
    </submittedName>
</protein>
<dbReference type="OrthoDB" id="416454at2759"/>
<organism evidence="1 2">
    <name type="scientific">Zosterops borbonicus</name>
    <dbReference type="NCBI Taxonomy" id="364589"/>
    <lineage>
        <taxon>Eukaryota</taxon>
        <taxon>Metazoa</taxon>
        <taxon>Chordata</taxon>
        <taxon>Craniata</taxon>
        <taxon>Vertebrata</taxon>
        <taxon>Euteleostomi</taxon>
        <taxon>Archelosauria</taxon>
        <taxon>Archosauria</taxon>
        <taxon>Dinosauria</taxon>
        <taxon>Saurischia</taxon>
        <taxon>Theropoda</taxon>
        <taxon>Coelurosauria</taxon>
        <taxon>Aves</taxon>
        <taxon>Neognathae</taxon>
        <taxon>Neoaves</taxon>
        <taxon>Telluraves</taxon>
        <taxon>Australaves</taxon>
        <taxon>Passeriformes</taxon>
        <taxon>Sylvioidea</taxon>
        <taxon>Zosteropidae</taxon>
        <taxon>Zosterops</taxon>
    </lineage>
</organism>
<dbReference type="AlphaFoldDB" id="A0A8K1LIJ0"/>